<comment type="caution">
    <text evidence="3">The sequence shown here is derived from an EMBL/GenBank/DDBJ whole genome shotgun (WGS) entry which is preliminary data.</text>
</comment>
<protein>
    <submittedName>
        <fullName evidence="3">Uncharacterized protein</fullName>
    </submittedName>
</protein>
<dbReference type="Gene3D" id="1.25.40.10">
    <property type="entry name" value="Tetratricopeptide repeat domain"/>
    <property type="match status" value="1"/>
</dbReference>
<evidence type="ECO:0000313" key="4">
    <source>
        <dbReference type="Proteomes" id="UP001642360"/>
    </source>
</evidence>
<dbReference type="Proteomes" id="UP001642360">
    <property type="component" value="Unassembled WGS sequence"/>
</dbReference>
<feature type="repeat" description="CHCR" evidence="1">
    <location>
        <begin position="46"/>
        <end position="187"/>
    </location>
</feature>
<dbReference type="InterPro" id="IPR055358">
    <property type="entry name" value="CHCR"/>
</dbReference>
<gene>
    <name evidence="3" type="ORF">ILEXP_LOCUS33885</name>
</gene>
<dbReference type="GO" id="GO:0006886">
    <property type="term" value="P:intracellular protein transport"/>
    <property type="evidence" value="ECO:0007669"/>
    <property type="project" value="UniProtKB-UniRule"/>
</dbReference>
<sequence length="298" mass="33556">MSYWIISKTSTGLWNLHSMSKKMLFGVRWLNFQLRKGLVSDAIESFIRADDATQFLDVIRAVEDADVYQDLVRYLLMVRQKAKEPKVDSELIYAYAKIDRLGDIEEFILMPNVANLPSVGDRLYDEALYEAAKIIFAFISNWAKLAITLVKLKQFQGAVDAARKANSSKTWKKVSFDVDPYLFTNSIIILLHICSKNLVSFDLQLLAISSNTLQPKGGGGEIPERWLSGCGGSLATLKRVRALMKTRSPNLVQKSDEERLKIGGENSDEREACWEKGMRQSSEQNGEPVGANFFGLTQ</sequence>
<feature type="region of interest" description="Disordered" evidence="2">
    <location>
        <begin position="264"/>
        <end position="298"/>
    </location>
</feature>
<organism evidence="3 4">
    <name type="scientific">Ilex paraguariensis</name>
    <name type="common">yerba mate</name>
    <dbReference type="NCBI Taxonomy" id="185542"/>
    <lineage>
        <taxon>Eukaryota</taxon>
        <taxon>Viridiplantae</taxon>
        <taxon>Streptophyta</taxon>
        <taxon>Embryophyta</taxon>
        <taxon>Tracheophyta</taxon>
        <taxon>Spermatophyta</taxon>
        <taxon>Magnoliopsida</taxon>
        <taxon>eudicotyledons</taxon>
        <taxon>Gunneridae</taxon>
        <taxon>Pentapetalae</taxon>
        <taxon>asterids</taxon>
        <taxon>campanulids</taxon>
        <taxon>Aquifoliales</taxon>
        <taxon>Aquifoliaceae</taxon>
        <taxon>Ilex</taxon>
    </lineage>
</organism>
<dbReference type="EMBL" id="CAUOFW020004280">
    <property type="protein sequence ID" value="CAK9164735.1"/>
    <property type="molecule type" value="Genomic_DNA"/>
</dbReference>
<dbReference type="PANTHER" id="PTHR10292:SF34">
    <property type="entry name" value="CLATHRIN HEAVY CHAIN 1-RELATED"/>
    <property type="match status" value="1"/>
</dbReference>
<dbReference type="PROSITE" id="PS50236">
    <property type="entry name" value="CHCR"/>
    <property type="match status" value="1"/>
</dbReference>
<dbReference type="AlphaFoldDB" id="A0ABC8T5P8"/>
<reference evidence="3 4" key="1">
    <citation type="submission" date="2024-02" db="EMBL/GenBank/DDBJ databases">
        <authorList>
            <person name="Vignale AGUSTIN F."/>
            <person name="Sosa J E."/>
            <person name="Modenutti C."/>
        </authorList>
    </citation>
    <scope>NUCLEOTIDE SEQUENCE [LARGE SCALE GENOMIC DNA]</scope>
</reference>
<proteinExistence type="predicted"/>
<keyword evidence="4" id="KW-1185">Reference proteome</keyword>
<evidence type="ECO:0000256" key="2">
    <source>
        <dbReference type="SAM" id="MobiDB-lite"/>
    </source>
</evidence>
<dbReference type="InterPro" id="IPR016024">
    <property type="entry name" value="ARM-type_fold"/>
</dbReference>
<feature type="compositionally biased region" description="Basic and acidic residues" evidence="2">
    <location>
        <begin position="264"/>
        <end position="278"/>
    </location>
</feature>
<dbReference type="InterPro" id="IPR011990">
    <property type="entry name" value="TPR-like_helical_dom_sf"/>
</dbReference>
<dbReference type="SMART" id="SM00299">
    <property type="entry name" value="CLH"/>
    <property type="match status" value="1"/>
</dbReference>
<evidence type="ECO:0000256" key="1">
    <source>
        <dbReference type="PROSITE-ProRule" id="PRU01006"/>
    </source>
</evidence>
<evidence type="ECO:0000313" key="3">
    <source>
        <dbReference type="EMBL" id="CAK9164735.1"/>
    </source>
</evidence>
<dbReference type="InterPro" id="IPR000547">
    <property type="entry name" value="Clathrin_H-chain/VPS_repeat"/>
</dbReference>
<dbReference type="Pfam" id="PF00637">
    <property type="entry name" value="Clathrin"/>
    <property type="match status" value="1"/>
</dbReference>
<dbReference type="SUPFAM" id="SSF48371">
    <property type="entry name" value="ARM repeat"/>
    <property type="match status" value="2"/>
</dbReference>
<name>A0ABC8T5P8_9AQUA</name>
<dbReference type="PANTHER" id="PTHR10292">
    <property type="entry name" value="CLATHRIN HEAVY CHAIN RELATED"/>
    <property type="match status" value="1"/>
</dbReference>
<accession>A0ABC8T5P8</accession>